<proteinExistence type="predicted"/>
<evidence type="ECO:0000313" key="2">
    <source>
        <dbReference type="Proteomes" id="UP001189429"/>
    </source>
</evidence>
<comment type="caution">
    <text evidence="1">The sequence shown here is derived from an EMBL/GenBank/DDBJ whole genome shotgun (WGS) entry which is preliminary data.</text>
</comment>
<keyword evidence="2" id="KW-1185">Reference proteome</keyword>
<sequence length="242" mass="26513">MPGGLPPVVLRARGPREAHDWLAALAAAGVAEAVPPGPADGPAGNLGIDFQAGKHSSQGKAGAVRERRLLALAAKAKKLHRMKGSKIKQTQANERNLLLNWNAVHNALRRGRDRKVKARGKLEQAVDEEDAYLIPASVRMYEDLSVGIGLLVDAWLDIEALYDNLEKPLCECGGNWNWGPDFEWTFNGYDYSGLRRIVGAQRGLRKTASRESCALWGRISKYKSELRSFGQGVTDDADADRD</sequence>
<accession>A0ABN9UHF5</accession>
<organism evidence="1 2">
    <name type="scientific">Prorocentrum cordatum</name>
    <dbReference type="NCBI Taxonomy" id="2364126"/>
    <lineage>
        <taxon>Eukaryota</taxon>
        <taxon>Sar</taxon>
        <taxon>Alveolata</taxon>
        <taxon>Dinophyceae</taxon>
        <taxon>Prorocentrales</taxon>
        <taxon>Prorocentraceae</taxon>
        <taxon>Prorocentrum</taxon>
    </lineage>
</organism>
<evidence type="ECO:0008006" key="3">
    <source>
        <dbReference type="Google" id="ProtNLM"/>
    </source>
</evidence>
<protein>
    <recommendedName>
        <fullName evidence="3">PH domain-containing protein</fullName>
    </recommendedName>
</protein>
<name>A0ABN9UHF5_9DINO</name>
<dbReference type="Proteomes" id="UP001189429">
    <property type="component" value="Unassembled WGS sequence"/>
</dbReference>
<reference evidence="1" key="1">
    <citation type="submission" date="2023-10" db="EMBL/GenBank/DDBJ databases">
        <authorList>
            <person name="Chen Y."/>
            <person name="Shah S."/>
            <person name="Dougan E. K."/>
            <person name="Thang M."/>
            <person name="Chan C."/>
        </authorList>
    </citation>
    <scope>NUCLEOTIDE SEQUENCE [LARGE SCALE GENOMIC DNA]</scope>
</reference>
<gene>
    <name evidence="1" type="ORF">PCOR1329_LOCUS48167</name>
</gene>
<dbReference type="EMBL" id="CAUYUJ010015814">
    <property type="protein sequence ID" value="CAK0858369.1"/>
    <property type="molecule type" value="Genomic_DNA"/>
</dbReference>
<evidence type="ECO:0000313" key="1">
    <source>
        <dbReference type="EMBL" id="CAK0858369.1"/>
    </source>
</evidence>